<keyword evidence="5" id="KW-0611">Plant defense</keyword>
<evidence type="ECO:0000256" key="3">
    <source>
        <dbReference type="ARBA" id="ARBA00022737"/>
    </source>
</evidence>
<evidence type="ECO:0000256" key="1">
    <source>
        <dbReference type="ARBA" id="ARBA00008894"/>
    </source>
</evidence>
<dbReference type="InterPro" id="IPR032675">
    <property type="entry name" value="LRR_dom_sf"/>
</dbReference>
<reference evidence="10" key="2">
    <citation type="journal article" date="2024" name="Plant">
        <title>Genomic evolution and insights into agronomic trait innovations of Sesamum species.</title>
        <authorList>
            <person name="Miao H."/>
            <person name="Wang L."/>
            <person name="Qu L."/>
            <person name="Liu H."/>
            <person name="Sun Y."/>
            <person name="Le M."/>
            <person name="Wang Q."/>
            <person name="Wei S."/>
            <person name="Zheng Y."/>
            <person name="Lin W."/>
            <person name="Duan Y."/>
            <person name="Cao H."/>
            <person name="Xiong S."/>
            <person name="Wang X."/>
            <person name="Wei L."/>
            <person name="Li C."/>
            <person name="Ma Q."/>
            <person name="Ju M."/>
            <person name="Zhao R."/>
            <person name="Li G."/>
            <person name="Mu C."/>
            <person name="Tian Q."/>
            <person name="Mei H."/>
            <person name="Zhang T."/>
            <person name="Gao T."/>
            <person name="Zhang H."/>
        </authorList>
    </citation>
    <scope>NUCLEOTIDE SEQUENCE</scope>
    <source>
        <strain evidence="10">G02</strain>
    </source>
</reference>
<keyword evidence="3" id="KW-0677">Repeat</keyword>
<evidence type="ECO:0000313" key="10">
    <source>
        <dbReference type="EMBL" id="KAL0388197.1"/>
    </source>
</evidence>
<dbReference type="InterPro" id="IPR002182">
    <property type="entry name" value="NB-ARC"/>
</dbReference>
<comment type="similarity">
    <text evidence="1">Belongs to the disease resistance NB-LRR family.</text>
</comment>
<dbReference type="InterPro" id="IPR044974">
    <property type="entry name" value="Disease_R_plants"/>
</dbReference>
<dbReference type="InterPro" id="IPR036388">
    <property type="entry name" value="WH-like_DNA-bd_sf"/>
</dbReference>
<dbReference type="Pfam" id="PF00931">
    <property type="entry name" value="NB-ARC"/>
    <property type="match status" value="1"/>
</dbReference>
<evidence type="ECO:0000256" key="5">
    <source>
        <dbReference type="ARBA" id="ARBA00022821"/>
    </source>
</evidence>
<evidence type="ECO:0000256" key="2">
    <source>
        <dbReference type="ARBA" id="ARBA00022614"/>
    </source>
</evidence>
<evidence type="ECO:0000259" key="8">
    <source>
        <dbReference type="Pfam" id="PF23559"/>
    </source>
</evidence>
<dbReference type="SUPFAM" id="SSF52540">
    <property type="entry name" value="P-loop containing nucleoside triphosphate hydrolases"/>
    <property type="match status" value="1"/>
</dbReference>
<dbReference type="InterPro" id="IPR055414">
    <property type="entry name" value="LRR_R13L4/SHOC2-like"/>
</dbReference>
<evidence type="ECO:0000256" key="6">
    <source>
        <dbReference type="ARBA" id="ARBA00022840"/>
    </source>
</evidence>
<dbReference type="PRINTS" id="PR00364">
    <property type="entry name" value="DISEASERSIST"/>
</dbReference>
<dbReference type="Gene3D" id="3.40.50.300">
    <property type="entry name" value="P-loop containing nucleotide triphosphate hydrolases"/>
    <property type="match status" value="1"/>
</dbReference>
<dbReference type="AlphaFoldDB" id="A0AAW2S777"/>
<dbReference type="InterPro" id="IPR027417">
    <property type="entry name" value="P-loop_NTPase"/>
</dbReference>
<sequence>MSDLTKQLESMRIGDNSSRLVDDTDWSRKTYGHEVAKYFVGMKEDIEQLESLLTTDDKSNGAISICGMGGLGKTTLAAKIYNGEAVQRCFKYRAWVCVSQKFQPKTIFQRLLKQLLPNEAEEQDEDALVRKLCDVQKNRKCLIVLDDVWEVDHWNSLRHAFPIGEADSKVLLTTRNQNIAPAEYVHHLKCLSEGEGWELLQKIALPNNYSQELPAAERKLLEEYGMEIVKKCGCLPLPISVIGGILRHEKTSIEWEKVCRNLDSYLQHGKGLEKDKRVEQILDLSYNALPYNLKPCFLYLACFKEDQEIKTEKLYLLWMAEGMISSEDKGRRETLRDVAERYLFELANRCMVHVDIDEMSIYNRFKSCRLHDLLRDLCLSKVKKEGFLEVMDREMGREESSICKTNRLVIHVETLDNDLYYNIGEAKNKRSLLFLNKGSRIMKRYNCIKFGIFKYLKILVLECYTFENGKLPEGIEKLKLLKLLSLKKSYVIELPPSICKLPCLQMLNLKVDFAVHSPPLRLPNSIYKMRRLRHLFLNSHRSIIGGGKLKLEGLNELEMITGVSSWGDDITHLGNLPNLQVLEVRILDEQNLSMMVDHMLNHQERFRSIKLWIDMDVNMNSEDGSTLLGRLVMCRSLHFLHTRFWRISKLPAYEVRLYQNVIDLDLSLSMTEEDPMEILEKLPMLRSLRLDHAYMGRKMVCGATGFPQLRKLDLENLLNLVEWRVEKGAMPNLSTLIIRENPKLEMIPDGLKFITTLKQLRIEYMPEEFNERVRVVNGREGEDYHKIKHIPAIVIREDLDW</sequence>
<dbReference type="Pfam" id="PF23598">
    <property type="entry name" value="LRR_14"/>
    <property type="match status" value="1"/>
</dbReference>
<organism evidence="10">
    <name type="scientific">Sesamum radiatum</name>
    <name type="common">Black benniseed</name>
    <dbReference type="NCBI Taxonomy" id="300843"/>
    <lineage>
        <taxon>Eukaryota</taxon>
        <taxon>Viridiplantae</taxon>
        <taxon>Streptophyta</taxon>
        <taxon>Embryophyta</taxon>
        <taxon>Tracheophyta</taxon>
        <taxon>Spermatophyta</taxon>
        <taxon>Magnoliopsida</taxon>
        <taxon>eudicotyledons</taxon>
        <taxon>Gunneridae</taxon>
        <taxon>Pentapetalae</taxon>
        <taxon>asterids</taxon>
        <taxon>lamiids</taxon>
        <taxon>Lamiales</taxon>
        <taxon>Pedaliaceae</taxon>
        <taxon>Sesamum</taxon>
    </lineage>
</organism>
<dbReference type="GO" id="GO:0098542">
    <property type="term" value="P:defense response to other organism"/>
    <property type="evidence" value="ECO:0007669"/>
    <property type="project" value="TreeGrafter"/>
</dbReference>
<dbReference type="FunFam" id="3.40.50.300:FF:001091">
    <property type="entry name" value="Probable disease resistance protein At1g61300"/>
    <property type="match status" value="1"/>
</dbReference>
<feature type="domain" description="Disease resistance R13L4/SHOC-2-like LRR" evidence="9">
    <location>
        <begin position="448"/>
        <end position="762"/>
    </location>
</feature>
<dbReference type="Gene3D" id="1.10.10.10">
    <property type="entry name" value="Winged helix-like DNA-binding domain superfamily/Winged helix DNA-binding domain"/>
    <property type="match status" value="1"/>
</dbReference>
<dbReference type="PANTHER" id="PTHR23155:SF1185">
    <property type="entry name" value="DISEASE RESISTANCE RPP8-LIKE PROTEIN 3-RELATED"/>
    <property type="match status" value="1"/>
</dbReference>
<protein>
    <submittedName>
        <fullName evidence="10">Disease resistance RPP8-like protein 2</fullName>
    </submittedName>
</protein>
<dbReference type="GO" id="GO:0043531">
    <property type="term" value="F:ADP binding"/>
    <property type="evidence" value="ECO:0007669"/>
    <property type="project" value="InterPro"/>
</dbReference>
<feature type="domain" description="Disease resistance protein winged helix" evidence="8">
    <location>
        <begin position="303"/>
        <end position="378"/>
    </location>
</feature>
<evidence type="ECO:0000259" key="7">
    <source>
        <dbReference type="Pfam" id="PF00931"/>
    </source>
</evidence>
<dbReference type="InterPro" id="IPR058922">
    <property type="entry name" value="WHD_DRP"/>
</dbReference>
<keyword evidence="2" id="KW-0433">Leucine-rich repeat</keyword>
<dbReference type="SUPFAM" id="SSF52058">
    <property type="entry name" value="L domain-like"/>
    <property type="match status" value="1"/>
</dbReference>
<name>A0AAW2S777_SESRA</name>
<dbReference type="EMBL" id="JACGWJ010000011">
    <property type="protein sequence ID" value="KAL0388197.1"/>
    <property type="molecule type" value="Genomic_DNA"/>
</dbReference>
<reference evidence="10" key="1">
    <citation type="submission" date="2020-06" db="EMBL/GenBank/DDBJ databases">
        <authorList>
            <person name="Li T."/>
            <person name="Hu X."/>
            <person name="Zhang T."/>
            <person name="Song X."/>
            <person name="Zhang H."/>
            <person name="Dai N."/>
            <person name="Sheng W."/>
            <person name="Hou X."/>
            <person name="Wei L."/>
        </authorList>
    </citation>
    <scope>NUCLEOTIDE SEQUENCE</scope>
    <source>
        <strain evidence="10">G02</strain>
        <tissue evidence="10">Leaf</tissue>
    </source>
</reference>
<dbReference type="GO" id="GO:0051607">
    <property type="term" value="P:defense response to virus"/>
    <property type="evidence" value="ECO:0007669"/>
    <property type="project" value="UniProtKB-ARBA"/>
</dbReference>
<dbReference type="GO" id="GO:0005524">
    <property type="term" value="F:ATP binding"/>
    <property type="evidence" value="ECO:0007669"/>
    <property type="project" value="UniProtKB-KW"/>
</dbReference>
<dbReference type="Pfam" id="PF23559">
    <property type="entry name" value="WHD_DRP"/>
    <property type="match status" value="1"/>
</dbReference>
<gene>
    <name evidence="10" type="ORF">Sradi_2701500</name>
</gene>
<dbReference type="Gene3D" id="3.80.10.10">
    <property type="entry name" value="Ribonuclease Inhibitor"/>
    <property type="match status" value="1"/>
</dbReference>
<proteinExistence type="inferred from homology"/>
<accession>A0AAW2S777</accession>
<keyword evidence="6" id="KW-0067">ATP-binding</keyword>
<comment type="caution">
    <text evidence="10">The sequence shown here is derived from an EMBL/GenBank/DDBJ whole genome shotgun (WGS) entry which is preliminary data.</text>
</comment>
<dbReference type="Gene3D" id="1.10.8.430">
    <property type="entry name" value="Helical domain of apoptotic protease-activating factors"/>
    <property type="match status" value="1"/>
</dbReference>
<evidence type="ECO:0000259" key="9">
    <source>
        <dbReference type="Pfam" id="PF23598"/>
    </source>
</evidence>
<keyword evidence="4" id="KW-0547">Nucleotide-binding</keyword>
<dbReference type="PANTHER" id="PTHR23155">
    <property type="entry name" value="DISEASE RESISTANCE PROTEIN RP"/>
    <property type="match status" value="1"/>
</dbReference>
<evidence type="ECO:0000256" key="4">
    <source>
        <dbReference type="ARBA" id="ARBA00022741"/>
    </source>
</evidence>
<dbReference type="FunFam" id="1.10.10.10:FF:000322">
    <property type="entry name" value="Probable disease resistance protein At1g63360"/>
    <property type="match status" value="1"/>
</dbReference>
<feature type="domain" description="NB-ARC" evidence="7">
    <location>
        <begin position="43"/>
        <end position="208"/>
    </location>
</feature>
<dbReference type="InterPro" id="IPR042197">
    <property type="entry name" value="Apaf_helical"/>
</dbReference>